<feature type="compositionally biased region" description="Low complexity" evidence="1">
    <location>
        <begin position="359"/>
        <end position="374"/>
    </location>
</feature>
<feature type="region of interest" description="Disordered" evidence="1">
    <location>
        <begin position="206"/>
        <end position="275"/>
    </location>
</feature>
<name>A0A9B0GTV2_ODORO</name>
<protein>
    <submittedName>
        <fullName evidence="3">Uncharacterized protein LOC101369328</fullName>
    </submittedName>
</protein>
<feature type="region of interest" description="Disordered" evidence="1">
    <location>
        <begin position="339"/>
        <end position="389"/>
    </location>
</feature>
<dbReference type="RefSeq" id="XP_004406128.1">
    <property type="nucleotide sequence ID" value="XM_004406071.1"/>
</dbReference>
<sequence>MTCTGLTSDEAPADLYIVHFPQIFKAIDTCPYFNKLSLMVSGSPYSSLRPFTSAHRETPAPTALSPAMTEQEAPSLSAEGLPPPKAFAVSPLLQGRPQPSGRPAHPRPSRGYPQSSLPWGSESSHPAVVGRVFSRREKGSRPQPRSPPLLRSRQASVTEPNGRILSASLCEPVEVRPFSLALCQARRGPHYSAASRRGERSRAALCFPAGDNRSRENQRSDDQDYTSGLKSKLQGRDGAGRARAGRGERELGREEGARERAERCRAEQGGTGERLAEPAGRLRLSADCAASPGSAYPCLCPGSRKTFILWGFPGCLKESERSAGSALPCRGDPGDVHPLPAGLSRPAPPHLLLISPQSGEGAPAEGPRGGQRPRIFPPTTVDSPGATLT</sequence>
<keyword evidence="2" id="KW-1185">Reference proteome</keyword>
<proteinExistence type="predicted"/>
<feature type="region of interest" description="Disordered" evidence="1">
    <location>
        <begin position="51"/>
        <end position="158"/>
    </location>
</feature>
<dbReference type="AlphaFoldDB" id="A0A9B0GTV2"/>
<dbReference type="Proteomes" id="UP000245340">
    <property type="component" value="Unplaced"/>
</dbReference>
<reference evidence="3" key="1">
    <citation type="submission" date="2025-08" db="UniProtKB">
        <authorList>
            <consortium name="RefSeq"/>
        </authorList>
    </citation>
    <scope>IDENTIFICATION</scope>
</reference>
<evidence type="ECO:0000313" key="2">
    <source>
        <dbReference type="Proteomes" id="UP000245340"/>
    </source>
</evidence>
<feature type="compositionally biased region" description="Polar residues" evidence="1">
    <location>
        <begin position="112"/>
        <end position="124"/>
    </location>
</feature>
<feature type="compositionally biased region" description="Basic and acidic residues" evidence="1">
    <location>
        <begin position="212"/>
        <end position="222"/>
    </location>
</feature>
<gene>
    <name evidence="3" type="primary">LOC101369328</name>
</gene>
<evidence type="ECO:0000256" key="1">
    <source>
        <dbReference type="SAM" id="MobiDB-lite"/>
    </source>
</evidence>
<feature type="compositionally biased region" description="Polar residues" evidence="1">
    <location>
        <begin position="380"/>
        <end position="389"/>
    </location>
</feature>
<organism evidence="2 3">
    <name type="scientific">Odobenus rosmarus divergens</name>
    <name type="common">Pacific walrus</name>
    <dbReference type="NCBI Taxonomy" id="9708"/>
    <lineage>
        <taxon>Eukaryota</taxon>
        <taxon>Metazoa</taxon>
        <taxon>Chordata</taxon>
        <taxon>Craniata</taxon>
        <taxon>Vertebrata</taxon>
        <taxon>Euteleostomi</taxon>
        <taxon>Mammalia</taxon>
        <taxon>Eutheria</taxon>
        <taxon>Laurasiatheria</taxon>
        <taxon>Carnivora</taxon>
        <taxon>Caniformia</taxon>
        <taxon>Pinnipedia</taxon>
        <taxon>Odobenidae</taxon>
        <taxon>Odobenus</taxon>
    </lineage>
</organism>
<accession>A0A9B0GTV2</accession>
<feature type="compositionally biased region" description="Basic and acidic residues" evidence="1">
    <location>
        <begin position="234"/>
        <end position="266"/>
    </location>
</feature>
<evidence type="ECO:0000313" key="3">
    <source>
        <dbReference type="RefSeq" id="XP_004406128.1"/>
    </source>
</evidence>